<dbReference type="Gene3D" id="1.20.1260.100">
    <property type="entry name" value="TspO/MBR protein"/>
    <property type="match status" value="1"/>
</dbReference>
<evidence type="ECO:0000256" key="2">
    <source>
        <dbReference type="ARBA" id="ARBA00007524"/>
    </source>
</evidence>
<keyword evidence="4 6" id="KW-1133">Transmembrane helix</keyword>
<comment type="subcellular location">
    <subcellularLocation>
        <location evidence="1">Membrane</location>
        <topology evidence="1">Multi-pass membrane protein</topology>
    </subcellularLocation>
</comment>
<evidence type="ECO:0000256" key="3">
    <source>
        <dbReference type="ARBA" id="ARBA00022692"/>
    </source>
</evidence>
<feature type="transmembrane region" description="Helical" evidence="6">
    <location>
        <begin position="39"/>
        <end position="57"/>
    </location>
</feature>
<evidence type="ECO:0000256" key="5">
    <source>
        <dbReference type="ARBA" id="ARBA00023136"/>
    </source>
</evidence>
<evidence type="ECO:0000313" key="7">
    <source>
        <dbReference type="EMBL" id="SDA01609.1"/>
    </source>
</evidence>
<dbReference type="InterPro" id="IPR004307">
    <property type="entry name" value="TspO_MBR"/>
</dbReference>
<feature type="transmembrane region" description="Helical" evidence="6">
    <location>
        <begin position="138"/>
        <end position="159"/>
    </location>
</feature>
<dbReference type="FunFam" id="1.20.1260.100:FF:000001">
    <property type="entry name" value="translocator protein 2"/>
    <property type="match status" value="1"/>
</dbReference>
<keyword evidence="8" id="KW-1185">Reference proteome</keyword>
<dbReference type="Pfam" id="PF03073">
    <property type="entry name" value="TspO_MBR"/>
    <property type="match status" value="1"/>
</dbReference>
<dbReference type="EMBL" id="FMWP01000117">
    <property type="protein sequence ID" value="SDA01609.1"/>
    <property type="molecule type" value="Genomic_DNA"/>
</dbReference>
<dbReference type="InterPro" id="IPR038330">
    <property type="entry name" value="TspO/MBR-related_sf"/>
</dbReference>
<feature type="transmembrane region" description="Helical" evidence="6">
    <location>
        <begin position="171"/>
        <end position="194"/>
    </location>
</feature>
<dbReference type="Proteomes" id="UP000249723">
    <property type="component" value="Unassembled WGS sequence"/>
</dbReference>
<keyword evidence="5 6" id="KW-0472">Membrane</keyword>
<dbReference type="STRING" id="289078.A0A2X0L7H6"/>
<evidence type="ECO:0000256" key="4">
    <source>
        <dbReference type="ARBA" id="ARBA00022989"/>
    </source>
</evidence>
<gene>
    <name evidence="7" type="ORF">BZ3500_MVSOF-1268-A1-R1_CHR10-2G02839</name>
</gene>
<dbReference type="AlphaFoldDB" id="A0A2X0L7H6"/>
<dbReference type="CDD" id="cd15904">
    <property type="entry name" value="TSPO_MBR"/>
    <property type="match status" value="1"/>
</dbReference>
<proteinExistence type="inferred from homology"/>
<evidence type="ECO:0000256" key="6">
    <source>
        <dbReference type="SAM" id="Phobius"/>
    </source>
</evidence>
<reference evidence="8" key="1">
    <citation type="submission" date="2016-10" db="EMBL/GenBank/DDBJ databases">
        <authorList>
            <person name="Jeantristanb JTB J.-T."/>
            <person name="Ricardo R."/>
        </authorList>
    </citation>
    <scope>NUCLEOTIDE SEQUENCE [LARGE SCALE GENOMIC DNA]</scope>
</reference>
<dbReference type="PANTHER" id="PTHR10057">
    <property type="entry name" value="PERIPHERAL-TYPE BENZODIAZEPINE RECEPTOR"/>
    <property type="match status" value="1"/>
</dbReference>
<evidence type="ECO:0000256" key="1">
    <source>
        <dbReference type="ARBA" id="ARBA00004141"/>
    </source>
</evidence>
<evidence type="ECO:0000313" key="8">
    <source>
        <dbReference type="Proteomes" id="UP000249723"/>
    </source>
</evidence>
<dbReference type="GO" id="GO:0033013">
    <property type="term" value="P:tetrapyrrole metabolic process"/>
    <property type="evidence" value="ECO:0007669"/>
    <property type="project" value="UniProtKB-ARBA"/>
</dbReference>
<accession>A0A2X0L7H6</accession>
<dbReference type="PANTHER" id="PTHR10057:SF0">
    <property type="entry name" value="TRANSLOCATOR PROTEIN"/>
    <property type="match status" value="1"/>
</dbReference>
<sequence length="205" mass="22503">MSTPLKSGAGKGAARATFCSYAAMPVQLPTILYDLPRNPAIAVGLPLTVGWLTGLITRTSVQAWYPSLRKPSLQPPRWAFPVAWTFLYASMGAASHLLVAAYDSSLPGSAARFAADHALKLYWLQYGLNLLWSPTFFGLRQITIANVDIILLLATLLRLAPAAFKVDQRTLFAFGPYVAWISFATYLNSSIWWLNLGPGSKQLRK</sequence>
<keyword evidence="3 6" id="KW-0812">Transmembrane</keyword>
<feature type="transmembrane region" description="Helical" evidence="6">
    <location>
        <begin position="78"/>
        <end position="102"/>
    </location>
</feature>
<protein>
    <submittedName>
        <fullName evidence="7">BZ3500_MvSof-1268-A1-R1_Chr10-2g02839 protein</fullName>
    </submittedName>
</protein>
<organism evidence="7 8">
    <name type="scientific">Microbotryum saponariae</name>
    <dbReference type="NCBI Taxonomy" id="289078"/>
    <lineage>
        <taxon>Eukaryota</taxon>
        <taxon>Fungi</taxon>
        <taxon>Dikarya</taxon>
        <taxon>Basidiomycota</taxon>
        <taxon>Pucciniomycotina</taxon>
        <taxon>Microbotryomycetes</taxon>
        <taxon>Microbotryales</taxon>
        <taxon>Microbotryaceae</taxon>
        <taxon>Microbotryum</taxon>
    </lineage>
</organism>
<dbReference type="GO" id="GO:0005741">
    <property type="term" value="C:mitochondrial outer membrane"/>
    <property type="evidence" value="ECO:0007669"/>
    <property type="project" value="TreeGrafter"/>
</dbReference>
<name>A0A2X0L7H6_9BASI</name>
<comment type="similarity">
    <text evidence="2">Belongs to the TspO/BZRP family.</text>
</comment>